<evidence type="ECO:0000313" key="1">
    <source>
        <dbReference type="EMBL" id="WCL54406.1"/>
    </source>
</evidence>
<sequence>MSPKANAIFTSAFQNHMDLFSTLNLSQSSGQIIRRDFRPHRIVVETYQSEWMSVLRPRFDELTALPRGWDGYQGVPVSWSCAEFAANILDRLNEEYVPPPSLVPGSDGTVQIEWHRNGYDVEIHVLAPNKVNAYRYDRNSGHEEEFNLTNDFSSVQNWVKQLSNRGRTDAVAVAAEG</sequence>
<evidence type="ECO:0000313" key="2">
    <source>
        <dbReference type="Proteomes" id="UP001217500"/>
    </source>
</evidence>
<dbReference type="Proteomes" id="UP001217500">
    <property type="component" value="Chromosome"/>
</dbReference>
<reference evidence="1" key="1">
    <citation type="submission" date="2023-01" db="EMBL/GenBank/DDBJ databases">
        <title>The genome sequence of Kordiimonadaceae bacterium 6D33.</title>
        <authorList>
            <person name="Liu Y."/>
        </authorList>
    </citation>
    <scope>NUCLEOTIDE SEQUENCE</scope>
    <source>
        <strain evidence="1">6D33</strain>
    </source>
</reference>
<name>A0AAF0BME4_9PROT</name>
<organism evidence="1 2">
    <name type="scientific">Gimibacter soli</name>
    <dbReference type="NCBI Taxonomy" id="3024400"/>
    <lineage>
        <taxon>Bacteria</taxon>
        <taxon>Pseudomonadati</taxon>
        <taxon>Pseudomonadota</taxon>
        <taxon>Alphaproteobacteria</taxon>
        <taxon>Kordiimonadales</taxon>
        <taxon>Temperatibacteraceae</taxon>
        <taxon>Gimibacter</taxon>
    </lineage>
</organism>
<dbReference type="AlphaFoldDB" id="A0AAF0BME4"/>
<accession>A0AAF0BME4</accession>
<proteinExistence type="predicted"/>
<dbReference type="KEGG" id="gso:PH603_01365"/>
<gene>
    <name evidence="1" type="ORF">PH603_01365</name>
</gene>
<keyword evidence="2" id="KW-1185">Reference proteome</keyword>
<dbReference type="RefSeq" id="WP_289504125.1">
    <property type="nucleotide sequence ID" value="NZ_CP116805.1"/>
</dbReference>
<dbReference type="EMBL" id="CP116805">
    <property type="protein sequence ID" value="WCL54406.1"/>
    <property type="molecule type" value="Genomic_DNA"/>
</dbReference>
<protein>
    <submittedName>
        <fullName evidence="1">Uncharacterized protein</fullName>
    </submittedName>
</protein>